<evidence type="ECO:0000313" key="3">
    <source>
        <dbReference type="Proteomes" id="UP001329825"/>
    </source>
</evidence>
<reference evidence="2 3" key="1">
    <citation type="submission" date="2024-01" db="EMBL/GenBank/DDBJ databases">
        <title>Comparative genomics of Cryptococcus and Kwoniella reveals pathogenesis evolution and contrasting modes of karyotype evolution via chromosome fusion or intercentromeric recombination.</title>
        <authorList>
            <person name="Coelho M.A."/>
            <person name="David-Palma M."/>
            <person name="Shea T."/>
            <person name="Bowers K."/>
            <person name="McGinley-Smith S."/>
            <person name="Mohammad A.W."/>
            <person name="Gnirke A."/>
            <person name="Yurkov A.M."/>
            <person name="Nowrousian M."/>
            <person name="Sun S."/>
            <person name="Cuomo C.A."/>
            <person name="Heitman J."/>
        </authorList>
    </citation>
    <scope>NUCLEOTIDE SEQUENCE [LARGE SCALE GENOMIC DNA]</scope>
    <source>
        <strain evidence="2">CBS 11374</strain>
    </source>
</reference>
<dbReference type="RefSeq" id="XP_062792404.1">
    <property type="nucleotide sequence ID" value="XM_062936353.1"/>
</dbReference>
<dbReference type="EMBL" id="CP141886">
    <property type="protein sequence ID" value="WRT67664.1"/>
    <property type="molecule type" value="Genomic_DNA"/>
</dbReference>
<feature type="region of interest" description="Disordered" evidence="1">
    <location>
        <begin position="1"/>
        <end position="21"/>
    </location>
</feature>
<accession>A0ABZ1D299</accession>
<protein>
    <submittedName>
        <fullName evidence="2">Uncharacterized protein</fullName>
    </submittedName>
</protein>
<feature type="region of interest" description="Disordered" evidence="1">
    <location>
        <begin position="317"/>
        <end position="338"/>
    </location>
</feature>
<dbReference type="GeneID" id="87956767"/>
<dbReference type="Proteomes" id="UP001329825">
    <property type="component" value="Chromosome 6"/>
</dbReference>
<feature type="region of interest" description="Disordered" evidence="1">
    <location>
        <begin position="262"/>
        <end position="286"/>
    </location>
</feature>
<keyword evidence="3" id="KW-1185">Reference proteome</keyword>
<feature type="compositionally biased region" description="Polar residues" evidence="1">
    <location>
        <begin position="276"/>
        <end position="286"/>
    </location>
</feature>
<gene>
    <name evidence="2" type="ORF">IL334_004636</name>
</gene>
<proteinExistence type="predicted"/>
<organism evidence="2 3">
    <name type="scientific">Kwoniella shivajii</name>
    <dbReference type="NCBI Taxonomy" id="564305"/>
    <lineage>
        <taxon>Eukaryota</taxon>
        <taxon>Fungi</taxon>
        <taxon>Dikarya</taxon>
        <taxon>Basidiomycota</taxon>
        <taxon>Agaricomycotina</taxon>
        <taxon>Tremellomycetes</taxon>
        <taxon>Tremellales</taxon>
        <taxon>Cryptococcaceae</taxon>
        <taxon>Kwoniella</taxon>
    </lineage>
</organism>
<evidence type="ECO:0000256" key="1">
    <source>
        <dbReference type="SAM" id="MobiDB-lite"/>
    </source>
</evidence>
<sequence>MSSVIQPGTSSAFSEEESVAGRDELRKSSDVSMYKISSLYDITSPLLRHYDYTISDAEYKPLCKLALVTDCRKEDTTDAFKAHAARLMFGYLTKPDNQQPKAMLWSSMVDDWARTSPEERTNALESQGMYFPEDEEALLVLKTLTTRTPAVTEPVLTDLGVKAHILLSIRRTFQDIYSGTDPHISIPHIYGMNTSETLNSPDPDDALLWQCSEHWKLLSENHRNPQPEDSLFSNSNLWLSRYLIDSANQALESNAPTWIPSATPFSLDDEEDESHNSSANSIGSQTPLIDTENIDVAPGFKSLSGFMSCCCGKRNKARAGSGDLLSEDQASVSEDPSA</sequence>
<evidence type="ECO:0000313" key="2">
    <source>
        <dbReference type="EMBL" id="WRT67664.1"/>
    </source>
</evidence>
<feature type="compositionally biased region" description="Polar residues" evidence="1">
    <location>
        <begin position="328"/>
        <end position="338"/>
    </location>
</feature>
<feature type="compositionally biased region" description="Polar residues" evidence="1">
    <location>
        <begin position="1"/>
        <end position="13"/>
    </location>
</feature>
<name>A0ABZ1D299_9TREE</name>